<dbReference type="Pfam" id="PF24883">
    <property type="entry name" value="NPHP3_N"/>
    <property type="match status" value="1"/>
</dbReference>
<evidence type="ECO:0000259" key="4">
    <source>
        <dbReference type="Pfam" id="PF24883"/>
    </source>
</evidence>
<keyword evidence="1" id="KW-0677">Repeat</keyword>
<evidence type="ECO:0000259" key="3">
    <source>
        <dbReference type="Pfam" id="PF17109"/>
    </source>
</evidence>
<organism evidence="5 6">
    <name type="scientific">Ceriporiopsis subvermispora (strain B)</name>
    <name type="common">White-rot fungus</name>
    <name type="synonym">Gelatoporia subvermispora</name>
    <dbReference type="NCBI Taxonomy" id="914234"/>
    <lineage>
        <taxon>Eukaryota</taxon>
        <taxon>Fungi</taxon>
        <taxon>Dikarya</taxon>
        <taxon>Basidiomycota</taxon>
        <taxon>Agaricomycotina</taxon>
        <taxon>Agaricomycetes</taxon>
        <taxon>Polyporales</taxon>
        <taxon>Gelatoporiaceae</taxon>
        <taxon>Gelatoporia</taxon>
    </lineage>
</organism>
<evidence type="ECO:0000313" key="6">
    <source>
        <dbReference type="Proteomes" id="UP000016930"/>
    </source>
</evidence>
<sequence length="566" mass="62947">MSFPSGTFAPSSQETQSQNRANDLTKNLGPFTSRRICTAQIRFNSQVPMDDASSSTTSLPGCTISAPQVGQMSGDSAASLAPSTDPSSSQFALLLQEALIELSKRTKVDLFTDAGTKQLMQCNSVNEITAILQARIDAFTNFRNSDIKVQLISKLIPFVTTVLALHPKETPGEGFGVMIQPAKAIIGAAGALSEAPKGVSSSYDGLVELLDCITRLLARLDVHTKMPLSPAMETILVKTLIHIKQGRLVAYIRRLMGNPDVESALRKLERLNVEEAQMTGVQTFQLVYSLVNSLNETMKNERGVLHQYRTWLSPPDPSTNHNIALDHYHESRGRWLLESEQGRQWKVTTSLLWIQGKPLQSSRTSNTSAESGLKLSWHTSTAIFEILRDRIFATQLNVCTKILNSLYTRNDEGGQPPTESELIRCLKEMLQQILDYSIYIVIDALDECAGSGTSSSRKRVLELIARIIEWRIPNMHMCLTSRPESEIKGPHLSARDVLKNLPTTLDETYRRTLRNVSPEYASRLFQFLVACLRPLHISELAELLAMDYGSSTLPQVRGHRRLPDPE</sequence>
<dbReference type="EMBL" id="KB445796">
    <property type="protein sequence ID" value="EMD37408.1"/>
    <property type="molecule type" value="Genomic_DNA"/>
</dbReference>
<dbReference type="STRING" id="914234.M2QK74"/>
<feature type="domain" description="Fungal STAND N-terminal Goodbye" evidence="3">
    <location>
        <begin position="96"/>
        <end position="223"/>
    </location>
</feature>
<name>M2QK74_CERS8</name>
<dbReference type="PANTHER" id="PTHR10039">
    <property type="entry name" value="AMELOGENIN"/>
    <property type="match status" value="1"/>
</dbReference>
<protein>
    <submittedName>
        <fullName evidence="5">Uncharacterized protein</fullName>
    </submittedName>
</protein>
<dbReference type="Pfam" id="PF17109">
    <property type="entry name" value="Goodbye"/>
    <property type="match status" value="1"/>
</dbReference>
<feature type="compositionally biased region" description="Polar residues" evidence="2">
    <location>
        <begin position="1"/>
        <end position="25"/>
    </location>
</feature>
<accession>M2QK74</accession>
<dbReference type="HOGENOM" id="CLU_481457_0_0_1"/>
<proteinExistence type="predicted"/>
<dbReference type="InterPro" id="IPR031350">
    <property type="entry name" value="Goodbye_dom"/>
</dbReference>
<evidence type="ECO:0000313" key="5">
    <source>
        <dbReference type="EMBL" id="EMD37408.1"/>
    </source>
</evidence>
<keyword evidence="6" id="KW-1185">Reference proteome</keyword>
<dbReference type="Proteomes" id="UP000016930">
    <property type="component" value="Unassembled WGS sequence"/>
</dbReference>
<reference evidence="5 6" key="1">
    <citation type="journal article" date="2012" name="Proc. Natl. Acad. Sci. U.S.A.">
        <title>Comparative genomics of Ceriporiopsis subvermispora and Phanerochaete chrysosporium provide insight into selective ligninolysis.</title>
        <authorList>
            <person name="Fernandez-Fueyo E."/>
            <person name="Ruiz-Duenas F.J."/>
            <person name="Ferreira P."/>
            <person name="Floudas D."/>
            <person name="Hibbett D.S."/>
            <person name="Canessa P."/>
            <person name="Larrondo L.F."/>
            <person name="James T.Y."/>
            <person name="Seelenfreund D."/>
            <person name="Lobos S."/>
            <person name="Polanco R."/>
            <person name="Tello M."/>
            <person name="Honda Y."/>
            <person name="Watanabe T."/>
            <person name="Watanabe T."/>
            <person name="Ryu J.S."/>
            <person name="Kubicek C.P."/>
            <person name="Schmoll M."/>
            <person name="Gaskell J."/>
            <person name="Hammel K.E."/>
            <person name="St John F.J."/>
            <person name="Vanden Wymelenberg A."/>
            <person name="Sabat G."/>
            <person name="Splinter BonDurant S."/>
            <person name="Syed K."/>
            <person name="Yadav J.S."/>
            <person name="Doddapaneni H."/>
            <person name="Subramanian V."/>
            <person name="Lavin J.L."/>
            <person name="Oguiza J.A."/>
            <person name="Perez G."/>
            <person name="Pisabarro A.G."/>
            <person name="Ramirez L."/>
            <person name="Santoyo F."/>
            <person name="Master E."/>
            <person name="Coutinho P.M."/>
            <person name="Henrissat B."/>
            <person name="Lombard V."/>
            <person name="Magnuson J.K."/>
            <person name="Kuees U."/>
            <person name="Hori C."/>
            <person name="Igarashi K."/>
            <person name="Samejima M."/>
            <person name="Held B.W."/>
            <person name="Barry K.W."/>
            <person name="LaButti K.M."/>
            <person name="Lapidus A."/>
            <person name="Lindquist E.A."/>
            <person name="Lucas S.M."/>
            <person name="Riley R."/>
            <person name="Salamov A.A."/>
            <person name="Hoffmeister D."/>
            <person name="Schwenk D."/>
            <person name="Hadar Y."/>
            <person name="Yarden O."/>
            <person name="de Vries R.P."/>
            <person name="Wiebenga A."/>
            <person name="Stenlid J."/>
            <person name="Eastwood D."/>
            <person name="Grigoriev I.V."/>
            <person name="Berka R.M."/>
            <person name="Blanchette R.A."/>
            <person name="Kersten P."/>
            <person name="Martinez A.T."/>
            <person name="Vicuna R."/>
            <person name="Cullen D."/>
        </authorList>
    </citation>
    <scope>NUCLEOTIDE SEQUENCE [LARGE SCALE GENOMIC DNA]</scope>
    <source>
        <strain evidence="5 6">B</strain>
    </source>
</reference>
<gene>
    <name evidence="5" type="ORF">CERSUDRAFT_73309</name>
</gene>
<dbReference type="PANTHER" id="PTHR10039:SF16">
    <property type="entry name" value="GPI INOSITOL-DEACYLASE"/>
    <property type="match status" value="1"/>
</dbReference>
<evidence type="ECO:0000256" key="1">
    <source>
        <dbReference type="ARBA" id="ARBA00022737"/>
    </source>
</evidence>
<feature type="region of interest" description="Disordered" evidence="2">
    <location>
        <begin position="1"/>
        <end position="27"/>
    </location>
</feature>
<feature type="domain" description="Nephrocystin 3-like N-terminal" evidence="4">
    <location>
        <begin position="393"/>
        <end position="482"/>
    </location>
</feature>
<evidence type="ECO:0000256" key="2">
    <source>
        <dbReference type="SAM" id="MobiDB-lite"/>
    </source>
</evidence>
<dbReference type="AlphaFoldDB" id="M2QK74"/>
<dbReference type="OrthoDB" id="5067912at2759"/>
<dbReference type="InterPro" id="IPR056884">
    <property type="entry name" value="NPHP3-like_N"/>
</dbReference>